<evidence type="ECO:0008006" key="3">
    <source>
        <dbReference type="Google" id="ProtNLM"/>
    </source>
</evidence>
<reference evidence="1 2" key="1">
    <citation type="journal article" date="2019" name="Nat. Microbiol.">
        <title>Mediterranean grassland soil C-N compound turnover is dependent on rainfall and depth, and is mediated by genomically divergent microorganisms.</title>
        <authorList>
            <person name="Diamond S."/>
            <person name="Andeer P.F."/>
            <person name="Li Z."/>
            <person name="Crits-Christoph A."/>
            <person name="Burstein D."/>
            <person name="Anantharaman K."/>
            <person name="Lane K.R."/>
            <person name="Thomas B.C."/>
            <person name="Pan C."/>
            <person name="Northen T.R."/>
            <person name="Banfield J.F."/>
        </authorList>
    </citation>
    <scope>NUCLEOTIDE SEQUENCE [LARGE SCALE GENOMIC DNA]</scope>
    <source>
        <strain evidence="1">NP_1</strain>
    </source>
</reference>
<evidence type="ECO:0000313" key="1">
    <source>
        <dbReference type="EMBL" id="TMJ10628.1"/>
    </source>
</evidence>
<protein>
    <recommendedName>
        <fullName evidence="3">Polymer-forming cytoskeletal protein</fullName>
    </recommendedName>
</protein>
<dbReference type="Proteomes" id="UP000315217">
    <property type="component" value="Unassembled WGS sequence"/>
</dbReference>
<sequence length="679" mass="70859">MFILITAMLSVTGNEVVIAGLQKDGMRATELAQAGIQEAIARVMNGRPYITGFCSALSPTPACQAGTSNGVYVTITQVYPGVNAAYLQIDAVATGIGRATRHLTALVLQEVIAFPPNVTFAASVTEQGSADISCGDAYAQTFLRYKNPPSNGCAPPQTLSITGYRISKTTPGSVPLCYSARPWMVGASVNCGNGKSDFATANAGNGSKSTDNNQDVQNWYPSTRVTTPMGSALGRDILGFQANADPSHPTCQATGGYQDNIPAGAILQNEVAAPSNMKVYGYDTDTPPMVSGPLTKPTAAAGASGPLNSTYTIVVTWWTASGESYASPASDPISVTNKNIDLTNIPTGPGGTTARGIYAFKSGVSANYQLAGVIPNNTATTFTIDIDLCSSSCTNVRTWTTPLPTSAVSQLDPDFLACGLPYKWVAMDYPDLSDEGGSPLPGGDVPGRRWFKTVVFEQWFQNYWRMDVDKLTVVKRGNGQGTQACLSPDLPGPFADANGSVCTANNTQPDLVQYPQFGAVPPFPDMSSVASNYYCSKTGSGVLNSLPTSCTKPDGSATTSDLGYCSDTTTKPPCPPPGSRSVAFELNGDWTINGNLTGYGTVVVNGNLVVNGNFTYYGTIIVNGTLQAGTGNVTVYGGLVAQDTLRLIGNITVNGGTTVGAAGVPTGNSLVFGKAWYER</sequence>
<organism evidence="1 2">
    <name type="scientific">Candidatus Segetimicrobium genomatis</name>
    <dbReference type="NCBI Taxonomy" id="2569760"/>
    <lineage>
        <taxon>Bacteria</taxon>
        <taxon>Bacillati</taxon>
        <taxon>Candidatus Sysuimicrobiota</taxon>
        <taxon>Candidatus Sysuimicrobiia</taxon>
        <taxon>Candidatus Sysuimicrobiales</taxon>
        <taxon>Candidatus Segetimicrobiaceae</taxon>
        <taxon>Candidatus Segetimicrobium</taxon>
    </lineage>
</organism>
<name>A0A537LRI7_9BACT</name>
<comment type="caution">
    <text evidence="1">The sequence shown here is derived from an EMBL/GenBank/DDBJ whole genome shotgun (WGS) entry which is preliminary data.</text>
</comment>
<dbReference type="EMBL" id="VBAI01000110">
    <property type="protein sequence ID" value="TMJ10628.1"/>
    <property type="molecule type" value="Genomic_DNA"/>
</dbReference>
<proteinExistence type="predicted"/>
<gene>
    <name evidence="1" type="ORF">E6G98_07250</name>
</gene>
<evidence type="ECO:0000313" key="2">
    <source>
        <dbReference type="Proteomes" id="UP000315217"/>
    </source>
</evidence>
<accession>A0A537LRI7</accession>
<dbReference type="AlphaFoldDB" id="A0A537LRI7"/>